<reference evidence="3" key="1">
    <citation type="submission" date="2005-09" db="EMBL/GenBank/DDBJ databases">
        <title>Complete sequence of chromosome 1 of Rhodobacter sphaeroides 2.4.1.</title>
        <authorList>
            <person name="Copeland A."/>
            <person name="Lucas S."/>
            <person name="Lapidus A."/>
            <person name="Barry K."/>
            <person name="Detter J.C."/>
            <person name="Glavina T."/>
            <person name="Hammon N."/>
            <person name="Israni S."/>
            <person name="Pitluck S."/>
            <person name="Richardson P."/>
            <person name="Mackenzie C."/>
            <person name="Choudhary M."/>
            <person name="Larimer F."/>
            <person name="Hauser L.J."/>
            <person name="Land M."/>
            <person name="Donohue T.J."/>
            <person name="Kaplan S."/>
        </authorList>
    </citation>
    <scope>NUCLEOTIDE SEQUENCE [LARGE SCALE GENOMIC DNA]</scope>
    <source>
        <strain evidence="3">ATCC 17023 / DSM 158 / JCM 6121 / CCUG 31486 / LMG 2827 / NBRC 12203 / NCIMB 8253 / ATH 2.4.1.</strain>
    </source>
</reference>
<keyword evidence="3" id="KW-1185">Reference proteome</keyword>
<gene>
    <name evidence="2" type="ORF">RSP_2788</name>
</gene>
<evidence type="ECO:0000256" key="1">
    <source>
        <dbReference type="SAM" id="MobiDB-lite"/>
    </source>
</evidence>
<dbReference type="KEGG" id="rsp:RSP_2788"/>
<dbReference type="EMBL" id="CP000143">
    <property type="protein sequence ID" value="ABA78945.1"/>
    <property type="molecule type" value="Genomic_DNA"/>
</dbReference>
<feature type="region of interest" description="Disordered" evidence="1">
    <location>
        <begin position="17"/>
        <end position="40"/>
    </location>
</feature>
<evidence type="ECO:0000313" key="3">
    <source>
        <dbReference type="Proteomes" id="UP000002703"/>
    </source>
</evidence>
<organism evidence="2 3">
    <name type="scientific">Cereibacter sphaeroides (strain ATCC 17023 / DSM 158 / JCM 6121 / CCUG 31486 / LMG 2827 / NBRC 12203 / NCIMB 8253 / ATH 2.4.1.)</name>
    <name type="common">Rhodobacter sphaeroides</name>
    <dbReference type="NCBI Taxonomy" id="272943"/>
    <lineage>
        <taxon>Bacteria</taxon>
        <taxon>Pseudomonadati</taxon>
        <taxon>Pseudomonadota</taxon>
        <taxon>Alphaproteobacteria</taxon>
        <taxon>Rhodobacterales</taxon>
        <taxon>Paracoccaceae</taxon>
        <taxon>Cereibacter</taxon>
    </lineage>
</organism>
<proteinExistence type="predicted"/>
<protein>
    <submittedName>
        <fullName evidence="2">Uncharacterized protein</fullName>
    </submittedName>
</protein>
<accession>Q3J2N9</accession>
<dbReference type="AlphaFoldDB" id="Q3J2N9"/>
<feature type="compositionally biased region" description="Basic and acidic residues" evidence="1">
    <location>
        <begin position="17"/>
        <end position="30"/>
    </location>
</feature>
<sequence length="95" mass="10523">MPAGRRIKALAVSPFTKREPRPVRRADRLGRSGGGGLALGRERWRVSVPRRGILDPLCADMSRNRGRQRYSFTRREVSGFSSSPLSTLCALLSPS</sequence>
<dbReference type="Proteomes" id="UP000002703">
    <property type="component" value="Chromosome 1"/>
</dbReference>
<name>Q3J2N9_CERS4</name>
<dbReference type="EnsemblBacteria" id="ABA78945">
    <property type="protein sequence ID" value="ABA78945"/>
    <property type="gene ID" value="RSP_2788"/>
</dbReference>
<evidence type="ECO:0000313" key="2">
    <source>
        <dbReference type="EMBL" id="ABA78945.1"/>
    </source>
</evidence>
<dbReference type="STRING" id="272943.RSP_2788"/>